<dbReference type="InterPro" id="IPR027417">
    <property type="entry name" value="P-loop_NTPase"/>
</dbReference>
<dbReference type="PANTHER" id="PTHR12169:SF6">
    <property type="entry name" value="AFG1-LIKE ATPASE"/>
    <property type="match status" value="1"/>
</dbReference>
<proteinExistence type="predicted"/>
<sequence length="349" mass="40932">MKNIEVVLKNFSTKGIQLDYSQVSFLQEFLDLDARYKPSKFFFKNNLEGNLYLWGPVGRGKTLLLQTICESYFPNAGIFHFMEFMQLVHKNLSEFSGISDPLLKVVKRFSKEYQVIFIDEFQIEDIADAMIIGTLIKSMVKTGTRIFLSSNALPKDLYKDGLQRSKFLKTIDFINKNFLIHNLIGIEDYRLREIAEFDSSNENLNNNSTIKKFLEKTFGLKILKQFNFIINGRKFTGLGGSDKILWISFDDFFSSPCAGKDFIEIANKYEWVFINNFHPCNDDHLDKVRRFISFIDIVYQEKQKLKFFCNLELIQNLYTGHQLRPLWLRTASRVHQISTKKYLQNLEKN</sequence>
<dbReference type="EMBL" id="QOPC01000009">
    <property type="protein sequence ID" value="RCL38515.1"/>
    <property type="molecule type" value="Genomic_DNA"/>
</dbReference>
<dbReference type="InterPro" id="IPR005654">
    <property type="entry name" value="ATPase_AFG1-like"/>
</dbReference>
<comment type="caution">
    <text evidence="3">The sequence shown here is derived from an EMBL/GenBank/DDBJ whole genome shotgun (WGS) entry which is preliminary data.</text>
</comment>
<keyword evidence="1" id="KW-0547">Nucleotide-binding</keyword>
<evidence type="ECO:0000313" key="3">
    <source>
        <dbReference type="EMBL" id="RCL38515.1"/>
    </source>
</evidence>
<dbReference type="Gene3D" id="3.40.50.300">
    <property type="entry name" value="P-loop containing nucleotide triphosphate hydrolases"/>
    <property type="match status" value="1"/>
</dbReference>
<dbReference type="Pfam" id="PF03969">
    <property type="entry name" value="AFG1_ATPase"/>
    <property type="match status" value="1"/>
</dbReference>
<dbReference type="PANTHER" id="PTHR12169">
    <property type="entry name" value="ATPASE N2B"/>
    <property type="match status" value="1"/>
</dbReference>
<dbReference type="SUPFAM" id="SSF52540">
    <property type="entry name" value="P-loop containing nucleoside triphosphate hydrolases"/>
    <property type="match status" value="1"/>
</dbReference>
<gene>
    <name evidence="3" type="ORF">DBW98_02215</name>
</gene>
<dbReference type="GO" id="GO:0016887">
    <property type="term" value="F:ATP hydrolysis activity"/>
    <property type="evidence" value="ECO:0007669"/>
    <property type="project" value="InterPro"/>
</dbReference>
<evidence type="ECO:0000256" key="2">
    <source>
        <dbReference type="ARBA" id="ARBA00022840"/>
    </source>
</evidence>
<evidence type="ECO:0000256" key="1">
    <source>
        <dbReference type="ARBA" id="ARBA00022741"/>
    </source>
</evidence>
<dbReference type="GO" id="GO:0005524">
    <property type="term" value="F:ATP binding"/>
    <property type="evidence" value="ECO:0007669"/>
    <property type="project" value="UniProtKB-KW"/>
</dbReference>
<keyword evidence="3" id="KW-0131">Cell cycle</keyword>
<organism evidence="3 4">
    <name type="scientific">SAR86 cluster bacterium</name>
    <dbReference type="NCBI Taxonomy" id="2030880"/>
    <lineage>
        <taxon>Bacteria</taxon>
        <taxon>Pseudomonadati</taxon>
        <taxon>Pseudomonadota</taxon>
        <taxon>Gammaproteobacteria</taxon>
        <taxon>SAR86 cluster</taxon>
    </lineage>
</organism>
<reference evidence="3 4" key="1">
    <citation type="journal article" date="2018" name="Microbiome">
        <title>Fine metagenomic profile of the Mediterranean stratified and mixed water columns revealed by assembly and recruitment.</title>
        <authorList>
            <person name="Haro-Moreno J.M."/>
            <person name="Lopez-Perez M."/>
            <person name="De La Torre J.R."/>
            <person name="Picazo A."/>
            <person name="Camacho A."/>
            <person name="Rodriguez-Valera F."/>
        </authorList>
    </citation>
    <scope>NUCLEOTIDE SEQUENCE [LARGE SCALE GENOMIC DNA]</scope>
    <source>
        <strain evidence="3">MED-G84</strain>
    </source>
</reference>
<dbReference type="Proteomes" id="UP000253032">
    <property type="component" value="Unassembled WGS sequence"/>
</dbReference>
<dbReference type="AlphaFoldDB" id="A0A368BN64"/>
<protein>
    <submittedName>
        <fullName evidence="3">Cell division protein ZapE</fullName>
    </submittedName>
</protein>
<name>A0A368BN64_9GAMM</name>
<dbReference type="GO" id="GO:0005737">
    <property type="term" value="C:cytoplasm"/>
    <property type="evidence" value="ECO:0007669"/>
    <property type="project" value="TreeGrafter"/>
</dbReference>
<accession>A0A368BN64</accession>
<keyword evidence="3" id="KW-0132">Cell division</keyword>
<dbReference type="NCBIfam" id="NF040713">
    <property type="entry name" value="ZapE"/>
    <property type="match status" value="1"/>
</dbReference>
<dbReference type="GO" id="GO:0051301">
    <property type="term" value="P:cell division"/>
    <property type="evidence" value="ECO:0007669"/>
    <property type="project" value="UniProtKB-KW"/>
</dbReference>
<keyword evidence="2" id="KW-0067">ATP-binding</keyword>
<evidence type="ECO:0000313" key="4">
    <source>
        <dbReference type="Proteomes" id="UP000253032"/>
    </source>
</evidence>